<accession>A0A803Q215</accession>
<evidence type="ECO:0000313" key="2">
    <source>
        <dbReference type="Proteomes" id="UP000596661"/>
    </source>
</evidence>
<keyword evidence="2" id="KW-1185">Reference proteome</keyword>
<dbReference type="EMBL" id="UZAU01000660">
    <property type="status" value="NOT_ANNOTATED_CDS"/>
    <property type="molecule type" value="Genomic_DNA"/>
</dbReference>
<organism evidence="1 2">
    <name type="scientific">Cannabis sativa</name>
    <name type="common">Hemp</name>
    <name type="synonym">Marijuana</name>
    <dbReference type="NCBI Taxonomy" id="3483"/>
    <lineage>
        <taxon>Eukaryota</taxon>
        <taxon>Viridiplantae</taxon>
        <taxon>Streptophyta</taxon>
        <taxon>Embryophyta</taxon>
        <taxon>Tracheophyta</taxon>
        <taxon>Spermatophyta</taxon>
        <taxon>Magnoliopsida</taxon>
        <taxon>eudicotyledons</taxon>
        <taxon>Gunneridae</taxon>
        <taxon>Pentapetalae</taxon>
        <taxon>rosids</taxon>
        <taxon>fabids</taxon>
        <taxon>Rosales</taxon>
        <taxon>Cannabaceae</taxon>
        <taxon>Cannabis</taxon>
    </lineage>
</organism>
<dbReference type="Proteomes" id="UP000596661">
    <property type="component" value="Chromosome 7"/>
</dbReference>
<reference evidence="1" key="2">
    <citation type="submission" date="2021-03" db="UniProtKB">
        <authorList>
            <consortium name="EnsemblPlants"/>
        </authorList>
    </citation>
    <scope>IDENTIFICATION</scope>
</reference>
<reference evidence="1" key="1">
    <citation type="submission" date="2018-11" db="EMBL/GenBank/DDBJ databases">
        <authorList>
            <person name="Grassa J C."/>
        </authorList>
    </citation>
    <scope>NUCLEOTIDE SEQUENCE [LARGE SCALE GENOMIC DNA]</scope>
</reference>
<dbReference type="EnsemblPlants" id="evm.model.07.1281">
    <property type="protein sequence ID" value="cds.evm.model.07.1281"/>
    <property type="gene ID" value="evm.TU.07.1281"/>
</dbReference>
<sequence length="57" mass="6644">MLDVVDLLGLRDLLGYCGKCLSTWNKQRFRSLPKKVVETQMEIDKLLNANALVFEWM</sequence>
<evidence type="ECO:0000313" key="1">
    <source>
        <dbReference type="EnsemblPlants" id="cds.evm.model.07.1281"/>
    </source>
</evidence>
<dbReference type="Gramene" id="evm.model.07.1281">
    <property type="protein sequence ID" value="cds.evm.model.07.1281"/>
    <property type="gene ID" value="evm.TU.07.1281"/>
</dbReference>
<protein>
    <submittedName>
        <fullName evidence="1">Uncharacterized protein</fullName>
    </submittedName>
</protein>
<proteinExistence type="predicted"/>
<dbReference type="AlphaFoldDB" id="A0A803Q215"/>
<name>A0A803Q215_CANSA</name>